<reference evidence="1" key="1">
    <citation type="submission" date="2014-09" db="EMBL/GenBank/DDBJ databases">
        <authorList>
            <person name="Magalhaes I.L.F."/>
            <person name="Oliveira U."/>
            <person name="Santos F.R."/>
            <person name="Vidigal T.H.D.A."/>
            <person name="Brescovit A.D."/>
            <person name="Santos A.J."/>
        </authorList>
    </citation>
    <scope>NUCLEOTIDE SEQUENCE</scope>
    <source>
        <tissue evidence="1">Shoot tissue taken approximately 20 cm above the soil surface</tissue>
    </source>
</reference>
<accession>A0A0A8Y0Y0</accession>
<reference evidence="1" key="2">
    <citation type="journal article" date="2015" name="Data Brief">
        <title>Shoot transcriptome of the giant reed, Arundo donax.</title>
        <authorList>
            <person name="Barrero R.A."/>
            <person name="Guerrero F.D."/>
            <person name="Moolhuijzen P."/>
            <person name="Goolsby J.A."/>
            <person name="Tidwell J."/>
            <person name="Bellgard S.E."/>
            <person name="Bellgard M.I."/>
        </authorList>
    </citation>
    <scope>NUCLEOTIDE SEQUENCE</scope>
    <source>
        <tissue evidence="1">Shoot tissue taken approximately 20 cm above the soil surface</tissue>
    </source>
</reference>
<proteinExistence type="predicted"/>
<sequence length="20" mass="2629">MFYVYYIWNPLVPRSRMHKK</sequence>
<name>A0A0A8Y0Y0_ARUDO</name>
<dbReference type="AlphaFoldDB" id="A0A0A8Y0Y0"/>
<dbReference type="EMBL" id="GBRH01278234">
    <property type="protein sequence ID" value="JAD19661.1"/>
    <property type="molecule type" value="Transcribed_RNA"/>
</dbReference>
<protein>
    <submittedName>
        <fullName evidence="1">Uncharacterized protein</fullName>
    </submittedName>
</protein>
<evidence type="ECO:0000313" key="1">
    <source>
        <dbReference type="EMBL" id="JAD19661.1"/>
    </source>
</evidence>
<organism evidence="1">
    <name type="scientific">Arundo donax</name>
    <name type="common">Giant reed</name>
    <name type="synonym">Donax arundinaceus</name>
    <dbReference type="NCBI Taxonomy" id="35708"/>
    <lineage>
        <taxon>Eukaryota</taxon>
        <taxon>Viridiplantae</taxon>
        <taxon>Streptophyta</taxon>
        <taxon>Embryophyta</taxon>
        <taxon>Tracheophyta</taxon>
        <taxon>Spermatophyta</taxon>
        <taxon>Magnoliopsida</taxon>
        <taxon>Liliopsida</taxon>
        <taxon>Poales</taxon>
        <taxon>Poaceae</taxon>
        <taxon>PACMAD clade</taxon>
        <taxon>Arundinoideae</taxon>
        <taxon>Arundineae</taxon>
        <taxon>Arundo</taxon>
    </lineage>
</organism>